<name>A0AA39NNZ5_ARMTA</name>
<dbReference type="SUPFAM" id="SSF53474">
    <property type="entry name" value="alpha/beta-Hydrolases"/>
    <property type="match status" value="1"/>
</dbReference>
<organism evidence="5 6">
    <name type="scientific">Armillaria tabescens</name>
    <name type="common">Ringless honey mushroom</name>
    <name type="synonym">Agaricus tabescens</name>
    <dbReference type="NCBI Taxonomy" id="1929756"/>
    <lineage>
        <taxon>Eukaryota</taxon>
        <taxon>Fungi</taxon>
        <taxon>Dikarya</taxon>
        <taxon>Basidiomycota</taxon>
        <taxon>Agaricomycotina</taxon>
        <taxon>Agaricomycetes</taxon>
        <taxon>Agaricomycetidae</taxon>
        <taxon>Agaricales</taxon>
        <taxon>Marasmiineae</taxon>
        <taxon>Physalacriaceae</taxon>
        <taxon>Desarmillaria</taxon>
    </lineage>
</organism>
<dbReference type="Gene3D" id="3.40.50.1820">
    <property type="entry name" value="alpha/beta hydrolase"/>
    <property type="match status" value="1"/>
</dbReference>
<dbReference type="PROSITE" id="PS00122">
    <property type="entry name" value="CARBOXYLESTERASE_B_1"/>
    <property type="match status" value="1"/>
</dbReference>
<evidence type="ECO:0000256" key="1">
    <source>
        <dbReference type="ARBA" id="ARBA00005964"/>
    </source>
</evidence>
<dbReference type="AlphaFoldDB" id="A0AA39NNZ5"/>
<keyword evidence="2 3" id="KW-0378">Hydrolase</keyword>
<dbReference type="InterPro" id="IPR019826">
    <property type="entry name" value="Carboxylesterase_B_AS"/>
</dbReference>
<protein>
    <recommendedName>
        <fullName evidence="3">Carboxylic ester hydrolase</fullName>
        <ecNumber evidence="3">3.1.1.-</ecNumber>
    </recommendedName>
</protein>
<dbReference type="Proteomes" id="UP001175211">
    <property type="component" value="Unassembled WGS sequence"/>
</dbReference>
<evidence type="ECO:0000313" key="5">
    <source>
        <dbReference type="EMBL" id="KAK0469156.1"/>
    </source>
</evidence>
<evidence type="ECO:0000259" key="4">
    <source>
        <dbReference type="Pfam" id="PF00135"/>
    </source>
</evidence>
<dbReference type="EC" id="3.1.1.-" evidence="3"/>
<dbReference type="GeneID" id="85359750"/>
<dbReference type="PANTHER" id="PTHR11559">
    <property type="entry name" value="CARBOXYLESTERASE"/>
    <property type="match status" value="1"/>
</dbReference>
<comment type="caution">
    <text evidence="5">The sequence shown here is derived from an EMBL/GenBank/DDBJ whole genome shotgun (WGS) entry which is preliminary data.</text>
</comment>
<feature type="chain" id="PRO_5041488179" description="Carboxylic ester hydrolase" evidence="3">
    <location>
        <begin position="23"/>
        <end position="536"/>
    </location>
</feature>
<dbReference type="RefSeq" id="XP_060338949.1">
    <property type="nucleotide sequence ID" value="XM_060476202.1"/>
</dbReference>
<reference evidence="5" key="1">
    <citation type="submission" date="2023-06" db="EMBL/GenBank/DDBJ databases">
        <authorList>
            <consortium name="Lawrence Berkeley National Laboratory"/>
            <person name="Ahrendt S."/>
            <person name="Sahu N."/>
            <person name="Indic B."/>
            <person name="Wong-Bajracharya J."/>
            <person name="Merenyi Z."/>
            <person name="Ke H.-M."/>
            <person name="Monk M."/>
            <person name="Kocsube S."/>
            <person name="Drula E."/>
            <person name="Lipzen A."/>
            <person name="Balint B."/>
            <person name="Henrissat B."/>
            <person name="Andreopoulos B."/>
            <person name="Martin F.M."/>
            <person name="Harder C.B."/>
            <person name="Rigling D."/>
            <person name="Ford K.L."/>
            <person name="Foster G.D."/>
            <person name="Pangilinan J."/>
            <person name="Papanicolaou A."/>
            <person name="Barry K."/>
            <person name="LaButti K."/>
            <person name="Viragh M."/>
            <person name="Koriabine M."/>
            <person name="Yan M."/>
            <person name="Riley R."/>
            <person name="Champramary S."/>
            <person name="Plett K.L."/>
            <person name="Tsai I.J."/>
            <person name="Slot J."/>
            <person name="Sipos G."/>
            <person name="Plett J."/>
            <person name="Nagy L.G."/>
            <person name="Grigoriev I.V."/>
        </authorList>
    </citation>
    <scope>NUCLEOTIDE SEQUENCE</scope>
    <source>
        <strain evidence="5">CCBAS 213</strain>
    </source>
</reference>
<evidence type="ECO:0000256" key="2">
    <source>
        <dbReference type="ARBA" id="ARBA00022801"/>
    </source>
</evidence>
<feature type="domain" description="Carboxylesterase type B" evidence="4">
    <location>
        <begin position="26"/>
        <end position="501"/>
    </location>
</feature>
<dbReference type="GO" id="GO:0016787">
    <property type="term" value="F:hydrolase activity"/>
    <property type="evidence" value="ECO:0007669"/>
    <property type="project" value="UniProtKB-KW"/>
</dbReference>
<dbReference type="InterPro" id="IPR029058">
    <property type="entry name" value="AB_hydrolase_fold"/>
</dbReference>
<sequence>MFFIGPLALFALLCFNPTLTRGQSNATVVLDYGTFNGATNDTSGIVSYLGVRFADAPVGDLRWRAPVSPPTTHLGEVDATSYGATCISTSQSSTINFKKTSEDCLFGNVYVPIGTNTSNPLPVFVFFHGGGYQSGNSHSYTPEWLMQSSADPFVFVTFEYRLGQFGFLGGSLLAADGVINAGLLDQRAALRWVQRYIGQFGGDSSRVTIWGQSAGAGSTMFQVMANGGENEGLFHAAMGDSPSMNYMPLYNDSYPEELFSRFASLAGCGGLGGDTLACLRAANSTVLTMAGNATIDERTSTLYPFAPIVDGTFIREGPVEAFTNGRFAKVPVFYGSNTHEGANWSAELPDPAANTSTPGATETTTYNFIRGQYGNFTSESFDKALELYPIEDYSNSLVLQEQQMYAEMRYICTAMLVAGSVANAGLAAYLYHYDNPHLGDYHHYELQALFSSEEPDRTPDANDEALFETMREYWTSFATLGAPTAGFAPTWQVTTSLSGASQRMLLQPGSIHLEDVTDGLNDRCEFWRSLSKELRT</sequence>
<gene>
    <name evidence="5" type="ORF">EV420DRAFT_1633584</name>
</gene>
<dbReference type="InterPro" id="IPR050309">
    <property type="entry name" value="Type-B_Carboxylest/Lipase"/>
</dbReference>
<dbReference type="EMBL" id="JAUEPS010000001">
    <property type="protein sequence ID" value="KAK0469156.1"/>
    <property type="molecule type" value="Genomic_DNA"/>
</dbReference>
<accession>A0AA39NNZ5</accession>
<evidence type="ECO:0000313" key="6">
    <source>
        <dbReference type="Proteomes" id="UP001175211"/>
    </source>
</evidence>
<evidence type="ECO:0000256" key="3">
    <source>
        <dbReference type="RuleBase" id="RU361235"/>
    </source>
</evidence>
<proteinExistence type="inferred from homology"/>
<keyword evidence="6" id="KW-1185">Reference proteome</keyword>
<feature type="signal peptide" evidence="3">
    <location>
        <begin position="1"/>
        <end position="22"/>
    </location>
</feature>
<dbReference type="InterPro" id="IPR002018">
    <property type="entry name" value="CarbesteraseB"/>
</dbReference>
<dbReference type="Pfam" id="PF00135">
    <property type="entry name" value="COesterase"/>
    <property type="match status" value="1"/>
</dbReference>
<comment type="similarity">
    <text evidence="1 3">Belongs to the type-B carboxylesterase/lipase family.</text>
</comment>
<keyword evidence="3" id="KW-0732">Signal</keyword>